<keyword evidence="5" id="KW-0997">Cell inner membrane</keyword>
<name>A0A7Y9R027_9BURK</name>
<dbReference type="Gene3D" id="3.30.460.20">
    <property type="entry name" value="CorA soluble domain-like"/>
    <property type="match status" value="1"/>
</dbReference>
<evidence type="ECO:0000256" key="2">
    <source>
        <dbReference type="ARBA" id="ARBA00009765"/>
    </source>
</evidence>
<evidence type="ECO:0000256" key="5">
    <source>
        <dbReference type="ARBA" id="ARBA00022519"/>
    </source>
</evidence>
<evidence type="ECO:0000256" key="9">
    <source>
        <dbReference type="ARBA" id="ARBA00023065"/>
    </source>
</evidence>
<evidence type="ECO:0000256" key="1">
    <source>
        <dbReference type="ARBA" id="ARBA00004651"/>
    </source>
</evidence>
<comment type="similarity">
    <text evidence="2">Belongs to the CorA metal ion transporter (MIT) (TC 1.A.35) family.</text>
</comment>
<keyword evidence="13" id="KW-1185">Reference proteome</keyword>
<evidence type="ECO:0000256" key="10">
    <source>
        <dbReference type="ARBA" id="ARBA00023136"/>
    </source>
</evidence>
<dbReference type="GO" id="GO:0005886">
    <property type="term" value="C:plasma membrane"/>
    <property type="evidence" value="ECO:0007669"/>
    <property type="project" value="UniProtKB-SubCell"/>
</dbReference>
<dbReference type="RefSeq" id="WP_179635309.1">
    <property type="nucleotide sequence ID" value="NZ_CAXYYM010000035.1"/>
</dbReference>
<keyword evidence="3" id="KW-0813">Transport</keyword>
<keyword evidence="10 11" id="KW-0472">Membrane</keyword>
<dbReference type="CDD" id="cd12834">
    <property type="entry name" value="ZntB_u1"/>
    <property type="match status" value="1"/>
</dbReference>
<dbReference type="GO" id="GO:0050897">
    <property type="term" value="F:cobalt ion binding"/>
    <property type="evidence" value="ECO:0007669"/>
    <property type="project" value="TreeGrafter"/>
</dbReference>
<dbReference type="PANTHER" id="PTHR46494">
    <property type="entry name" value="CORA FAMILY METAL ION TRANSPORTER (EUROFUNG)"/>
    <property type="match status" value="1"/>
</dbReference>
<dbReference type="InterPro" id="IPR045861">
    <property type="entry name" value="CorA_cytoplasmic_dom"/>
</dbReference>
<reference evidence="12 13" key="1">
    <citation type="submission" date="2020-07" db="EMBL/GenBank/DDBJ databases">
        <title>Genomic Encyclopedia of Archaeal and Bacterial Type Strains, Phase II (KMG-II): from individual species to whole genera.</title>
        <authorList>
            <person name="Goeker M."/>
        </authorList>
    </citation>
    <scope>NUCLEOTIDE SEQUENCE [LARGE SCALE GENOMIC DNA]</scope>
    <source>
        <strain evidence="12 13">DSM 21226</strain>
    </source>
</reference>
<dbReference type="EMBL" id="JACCFH010000001">
    <property type="protein sequence ID" value="NYG34701.1"/>
    <property type="molecule type" value="Genomic_DNA"/>
</dbReference>
<feature type="transmembrane region" description="Helical" evidence="11">
    <location>
        <begin position="332"/>
        <end position="353"/>
    </location>
</feature>
<evidence type="ECO:0000256" key="3">
    <source>
        <dbReference type="ARBA" id="ARBA00022448"/>
    </source>
</evidence>
<comment type="subcellular location">
    <subcellularLocation>
        <location evidence="1">Cell membrane</location>
        <topology evidence="1">Multi-pass membrane protein</topology>
    </subcellularLocation>
</comment>
<evidence type="ECO:0000256" key="6">
    <source>
        <dbReference type="ARBA" id="ARBA00022692"/>
    </source>
</evidence>
<dbReference type="SUPFAM" id="SSF143865">
    <property type="entry name" value="CorA soluble domain-like"/>
    <property type="match status" value="1"/>
</dbReference>
<dbReference type="GO" id="GO:0000287">
    <property type="term" value="F:magnesium ion binding"/>
    <property type="evidence" value="ECO:0007669"/>
    <property type="project" value="TreeGrafter"/>
</dbReference>
<keyword evidence="9" id="KW-0406">Ion transport</keyword>
<dbReference type="GO" id="GO:0015087">
    <property type="term" value="F:cobalt ion transmembrane transporter activity"/>
    <property type="evidence" value="ECO:0007669"/>
    <property type="project" value="TreeGrafter"/>
</dbReference>
<comment type="caution">
    <text evidence="12">The sequence shown here is derived from an EMBL/GenBank/DDBJ whole genome shotgun (WGS) entry which is preliminary data.</text>
</comment>
<accession>A0A7Y9R027</accession>
<keyword evidence="7" id="KW-0862">Zinc</keyword>
<proteinExistence type="inferred from homology"/>
<dbReference type="Pfam" id="PF01544">
    <property type="entry name" value="CorA"/>
    <property type="match status" value="1"/>
</dbReference>
<sequence>MRTDFQHALPGENLYGSDPAGLIWGFRFSAPAGPADAEVSLQAEPISSTQARQWLADHPDEDGDTAGAGLLWLHFNLANNATERWLRDHADLPEAFFESLRGGLNSTRVERVEQVLLAVVNDLQFDFFFEPTDTATLWICLNRRLLITGRRKPLRSIDQLRVAVRDGEPVRSTADLLAQLLRHQADMLVDLVRRATLQIDDVEDQLLAGRLNHKRSRLGAMRRLLVRLQRLLLPEPAALFRLLQHPPVWMADLDVQDLRDATEEFSVVLRDMVSLQERVKLLQEEVAAQINEQTNRSLFVLTIVTVLALPINLTAGLLGMNVGGIPLADHPHGFLVVVSIVIAFTIIAGWVAFRRRDDGG</sequence>
<organism evidence="12 13">
    <name type="scientific">Sphaerotilus montanus</name>
    <dbReference type="NCBI Taxonomy" id="522889"/>
    <lineage>
        <taxon>Bacteria</taxon>
        <taxon>Pseudomonadati</taxon>
        <taxon>Pseudomonadota</taxon>
        <taxon>Betaproteobacteria</taxon>
        <taxon>Burkholderiales</taxon>
        <taxon>Sphaerotilaceae</taxon>
        <taxon>Sphaerotilus</taxon>
    </lineage>
</organism>
<evidence type="ECO:0000256" key="11">
    <source>
        <dbReference type="SAM" id="Phobius"/>
    </source>
</evidence>
<gene>
    <name evidence="12" type="ORF">BDD16_003687</name>
</gene>
<dbReference type="InterPro" id="IPR045863">
    <property type="entry name" value="CorA_TM1_TM2"/>
</dbReference>
<evidence type="ECO:0000313" key="12">
    <source>
        <dbReference type="EMBL" id="NYG34701.1"/>
    </source>
</evidence>
<keyword evidence="6 11" id="KW-0812">Transmembrane</keyword>
<feature type="transmembrane region" description="Helical" evidence="11">
    <location>
        <begin position="298"/>
        <end position="320"/>
    </location>
</feature>
<dbReference type="Proteomes" id="UP000518288">
    <property type="component" value="Unassembled WGS sequence"/>
</dbReference>
<dbReference type="PANTHER" id="PTHR46494:SF3">
    <property type="entry name" value="ZINC TRANSPORT PROTEIN ZNTB"/>
    <property type="match status" value="1"/>
</dbReference>
<evidence type="ECO:0000313" key="13">
    <source>
        <dbReference type="Proteomes" id="UP000518288"/>
    </source>
</evidence>
<keyword evidence="4" id="KW-1003">Cell membrane</keyword>
<dbReference type="InterPro" id="IPR002523">
    <property type="entry name" value="MgTranspt_CorA/ZnTranspt_ZntB"/>
</dbReference>
<dbReference type="GO" id="GO:0015095">
    <property type="term" value="F:magnesium ion transmembrane transporter activity"/>
    <property type="evidence" value="ECO:0007669"/>
    <property type="project" value="TreeGrafter"/>
</dbReference>
<dbReference type="Gene3D" id="1.20.58.340">
    <property type="entry name" value="Magnesium transport protein CorA, transmembrane region"/>
    <property type="match status" value="2"/>
</dbReference>
<evidence type="ECO:0000256" key="8">
    <source>
        <dbReference type="ARBA" id="ARBA00022989"/>
    </source>
</evidence>
<dbReference type="AlphaFoldDB" id="A0A7Y9R027"/>
<evidence type="ECO:0000256" key="4">
    <source>
        <dbReference type="ARBA" id="ARBA00022475"/>
    </source>
</evidence>
<keyword evidence="8 11" id="KW-1133">Transmembrane helix</keyword>
<evidence type="ECO:0000256" key="7">
    <source>
        <dbReference type="ARBA" id="ARBA00022833"/>
    </source>
</evidence>
<protein>
    <submittedName>
        <fullName evidence="12">Zinc transporter</fullName>
    </submittedName>
</protein>
<dbReference type="SUPFAM" id="SSF144083">
    <property type="entry name" value="Magnesium transport protein CorA, transmembrane region"/>
    <property type="match status" value="1"/>
</dbReference>